<dbReference type="Pfam" id="PF11848">
    <property type="entry name" value="DUF3368"/>
    <property type="match status" value="1"/>
</dbReference>
<dbReference type="InterPro" id="IPR021799">
    <property type="entry name" value="PIN-like_prokaryotic"/>
</dbReference>
<reference evidence="1" key="1">
    <citation type="submission" date="2020-06" db="EMBL/GenBank/DDBJ databases">
        <title>Whole Genome Sequence of Bradyrhizobium sp. Strain 1S1.</title>
        <authorList>
            <person name="Bromfield E.S.P."/>
            <person name="Cloutier S."/>
        </authorList>
    </citation>
    <scope>NUCLEOTIDE SEQUENCE [LARGE SCALE GENOMIC DNA]</scope>
    <source>
        <strain evidence="1">1S1</strain>
    </source>
</reference>
<name>A0A974A085_9BRAD</name>
<sequence>MINLNATACGPRILKAIPNPFIITDVAQGELLEDRRNGRNDGQLVAELVAAGLISVAKLDDLTEFHFEDLVIGRGEATLDDGEAATIAYGVEKGAITLIDERKATRICGERYPRLTVGNSFDVLTHPAVLTALGNGATADAVFNALRFARMRVPPSLLQWVVELIGAERAAMCESLPREYRATDGTVVGGRARPAK</sequence>
<comment type="caution">
    <text evidence="1">The sequence shown here is derived from an EMBL/GenBank/DDBJ whole genome shotgun (WGS) entry which is preliminary data.</text>
</comment>
<proteinExistence type="predicted"/>
<dbReference type="RefSeq" id="WP_166209564.1">
    <property type="nucleotide sequence ID" value="NZ_CP088285.1"/>
</dbReference>
<dbReference type="AlphaFoldDB" id="A0A974A085"/>
<dbReference type="EMBL" id="JAAOLE020000001">
    <property type="protein sequence ID" value="NVI42809.1"/>
    <property type="molecule type" value="Genomic_DNA"/>
</dbReference>
<gene>
    <name evidence="1" type="ORF">HAP48_006780</name>
</gene>
<accession>A0A974A085</accession>
<protein>
    <submittedName>
        <fullName evidence="1">Uncharacterized protein</fullName>
    </submittedName>
</protein>
<organism evidence="1">
    <name type="scientific">Bradyrhizobium septentrionale</name>
    <dbReference type="NCBI Taxonomy" id="1404411"/>
    <lineage>
        <taxon>Bacteria</taxon>
        <taxon>Pseudomonadati</taxon>
        <taxon>Pseudomonadota</taxon>
        <taxon>Alphaproteobacteria</taxon>
        <taxon>Hyphomicrobiales</taxon>
        <taxon>Nitrobacteraceae</taxon>
        <taxon>Bradyrhizobium</taxon>
    </lineage>
</organism>
<evidence type="ECO:0000313" key="1">
    <source>
        <dbReference type="EMBL" id="NVI42809.1"/>
    </source>
</evidence>